<protein>
    <submittedName>
        <fullName evidence="1">Uncharacterized protein</fullName>
    </submittedName>
</protein>
<feature type="non-terminal residue" evidence="1">
    <location>
        <position position="152"/>
    </location>
</feature>
<dbReference type="EMBL" id="JBBHLL010000092">
    <property type="protein sequence ID" value="KAK7817780.1"/>
    <property type="molecule type" value="Genomic_DNA"/>
</dbReference>
<sequence length="152" mass="17382">MKKPSDNLETKYKVYNYGLNFTQNTEHRILVQKFLGRRSWLKVLNLKALSQKVYQKIETLVNLVWQGLLATTLTSASLLKNKLECRTFLLVKVNNTALTKLGYTKTLQPGDKLILSVLIDEKNFNAGGQKNNDINLKVYYAKPQDIPRHDGA</sequence>
<dbReference type="Proteomes" id="UP001488838">
    <property type="component" value="Unassembled WGS sequence"/>
</dbReference>
<comment type="caution">
    <text evidence="1">The sequence shown here is derived from an EMBL/GenBank/DDBJ whole genome shotgun (WGS) entry which is preliminary data.</text>
</comment>
<proteinExistence type="predicted"/>
<organism evidence="1 2">
    <name type="scientific">Myodes glareolus</name>
    <name type="common">Bank vole</name>
    <name type="synonym">Clethrionomys glareolus</name>
    <dbReference type="NCBI Taxonomy" id="447135"/>
    <lineage>
        <taxon>Eukaryota</taxon>
        <taxon>Metazoa</taxon>
        <taxon>Chordata</taxon>
        <taxon>Craniata</taxon>
        <taxon>Vertebrata</taxon>
        <taxon>Euteleostomi</taxon>
        <taxon>Mammalia</taxon>
        <taxon>Eutheria</taxon>
        <taxon>Euarchontoglires</taxon>
        <taxon>Glires</taxon>
        <taxon>Rodentia</taxon>
        <taxon>Myomorpha</taxon>
        <taxon>Muroidea</taxon>
        <taxon>Cricetidae</taxon>
        <taxon>Arvicolinae</taxon>
        <taxon>Myodes</taxon>
    </lineage>
</organism>
<name>A0AAW0ITH5_MYOGA</name>
<reference evidence="1 2" key="1">
    <citation type="journal article" date="2023" name="bioRxiv">
        <title>Conserved and derived expression patterns and positive selection on dental genes reveal complex evolutionary context of ever-growing rodent molars.</title>
        <authorList>
            <person name="Calamari Z.T."/>
            <person name="Song A."/>
            <person name="Cohen E."/>
            <person name="Akter M."/>
            <person name="Roy R.D."/>
            <person name="Hallikas O."/>
            <person name="Christensen M.M."/>
            <person name="Li P."/>
            <person name="Marangoni P."/>
            <person name="Jernvall J."/>
            <person name="Klein O.D."/>
        </authorList>
    </citation>
    <scope>NUCLEOTIDE SEQUENCE [LARGE SCALE GENOMIC DNA]</scope>
    <source>
        <strain evidence="1">V071</strain>
    </source>
</reference>
<dbReference type="AlphaFoldDB" id="A0AAW0ITH5"/>
<accession>A0AAW0ITH5</accession>
<keyword evidence="2" id="KW-1185">Reference proteome</keyword>
<evidence type="ECO:0000313" key="1">
    <source>
        <dbReference type="EMBL" id="KAK7817780.1"/>
    </source>
</evidence>
<evidence type="ECO:0000313" key="2">
    <source>
        <dbReference type="Proteomes" id="UP001488838"/>
    </source>
</evidence>
<gene>
    <name evidence="1" type="ORF">U0070_018993</name>
</gene>